<dbReference type="RefSeq" id="XP_004358074.1">
    <property type="nucleotide sequence ID" value="XM_004358017.1"/>
</dbReference>
<dbReference type="GO" id="GO:0009263">
    <property type="term" value="P:deoxyribonucleotide biosynthetic process"/>
    <property type="evidence" value="ECO:0007669"/>
    <property type="project" value="UniProtKB-KW"/>
</dbReference>
<feature type="compositionally biased region" description="Polar residues" evidence="11">
    <location>
        <begin position="773"/>
        <end position="787"/>
    </location>
</feature>
<protein>
    <recommendedName>
        <fullName evidence="3 10">Ribonucleoside-diphosphate reductase</fullName>
        <ecNumber evidence="3 10">1.17.4.1</ecNumber>
    </recommendedName>
</protein>
<dbReference type="InterPro" id="IPR013509">
    <property type="entry name" value="RNR_lsu_N"/>
</dbReference>
<dbReference type="Gene3D" id="3.20.70.20">
    <property type="match status" value="1"/>
</dbReference>
<evidence type="ECO:0000256" key="8">
    <source>
        <dbReference type="ARBA" id="ARBA00023116"/>
    </source>
</evidence>
<dbReference type="GO" id="GO:0004748">
    <property type="term" value="F:ribonucleoside-diphosphate reductase activity, thioredoxin disulfide as acceptor"/>
    <property type="evidence" value="ECO:0007669"/>
    <property type="project" value="UniProtKB-EC"/>
</dbReference>
<evidence type="ECO:0000256" key="11">
    <source>
        <dbReference type="SAM" id="MobiDB-lite"/>
    </source>
</evidence>
<dbReference type="EMBL" id="KB007797">
    <property type="protein sequence ID" value="ELR25641.1"/>
    <property type="molecule type" value="Genomic_DNA"/>
</dbReference>
<evidence type="ECO:0000256" key="7">
    <source>
        <dbReference type="ARBA" id="ARBA00023002"/>
    </source>
</evidence>
<evidence type="ECO:0000256" key="3">
    <source>
        <dbReference type="ARBA" id="ARBA00012274"/>
    </source>
</evidence>
<dbReference type="Pfam" id="PF03477">
    <property type="entry name" value="ATP-cone"/>
    <property type="match status" value="1"/>
</dbReference>
<dbReference type="UniPathway" id="UPA00326"/>
<comment type="subunit">
    <text evidence="2">Heterodimer of a large and a small subunit.</text>
</comment>
<dbReference type="PANTHER" id="PTHR11573:SF6">
    <property type="entry name" value="RIBONUCLEOSIDE-DIPHOSPHATE REDUCTASE LARGE SUBUNIT"/>
    <property type="match status" value="1"/>
</dbReference>
<dbReference type="CDD" id="cd01679">
    <property type="entry name" value="RNR_I"/>
    <property type="match status" value="1"/>
</dbReference>
<comment type="similarity">
    <text evidence="1 10">Belongs to the ribonucleoside diphosphate reductase large chain family.</text>
</comment>
<evidence type="ECO:0000256" key="2">
    <source>
        <dbReference type="ARBA" id="ARBA00011771"/>
    </source>
</evidence>
<dbReference type="OrthoDB" id="3000483at2759"/>
<dbReference type="NCBIfam" id="TIGR02506">
    <property type="entry name" value="NrdE_NrdA"/>
    <property type="match status" value="1"/>
</dbReference>
<comment type="function">
    <text evidence="10">Provides the precursors necessary for DNA synthesis. Catalyzes the biosynthesis of deoxyribonucleotides from the corresponding ribonucleotides.</text>
</comment>
<keyword evidence="5 9" id="KW-0547">Nucleotide-binding</keyword>
<dbReference type="GO" id="GO:0005971">
    <property type="term" value="C:ribonucleoside-diphosphate reductase complex"/>
    <property type="evidence" value="ECO:0007669"/>
    <property type="project" value="TreeGrafter"/>
</dbReference>
<dbReference type="PROSITE" id="PS00089">
    <property type="entry name" value="RIBORED_LARGE"/>
    <property type="match status" value="1"/>
</dbReference>
<accession>L8HMN7</accession>
<name>L8HMN7_ACACF</name>
<dbReference type="STRING" id="1257118.L8HMN7"/>
<reference evidence="13 14" key="1">
    <citation type="journal article" date="2013" name="Genome Biol.">
        <title>Genome of Acanthamoeba castellanii highlights extensive lateral gene transfer and early evolution of tyrosine kinase signaling.</title>
        <authorList>
            <person name="Clarke M."/>
            <person name="Lohan A.J."/>
            <person name="Liu B."/>
            <person name="Lagkouvardos I."/>
            <person name="Roy S."/>
            <person name="Zafar N."/>
            <person name="Bertelli C."/>
            <person name="Schilde C."/>
            <person name="Kianianmomeni A."/>
            <person name="Burglin T.R."/>
            <person name="Frech C."/>
            <person name="Turcotte B."/>
            <person name="Kopec K.O."/>
            <person name="Synnott J.M."/>
            <person name="Choo C."/>
            <person name="Paponov I."/>
            <person name="Finkler A."/>
            <person name="Soon Heng Tan C."/>
            <person name="Hutchins A.P."/>
            <person name="Weinmeier T."/>
            <person name="Rattei T."/>
            <person name="Chu J.S."/>
            <person name="Gimenez G."/>
            <person name="Irimia M."/>
            <person name="Rigden D.J."/>
            <person name="Fitzpatrick D.A."/>
            <person name="Lorenzo-Morales J."/>
            <person name="Bateman A."/>
            <person name="Chiu C.H."/>
            <person name="Tang P."/>
            <person name="Hegemann P."/>
            <person name="Fromm H."/>
            <person name="Raoult D."/>
            <person name="Greub G."/>
            <person name="Miranda-Saavedra D."/>
            <person name="Chen N."/>
            <person name="Nash P."/>
            <person name="Ginger M.L."/>
            <person name="Horn M."/>
            <person name="Schaap P."/>
            <person name="Caler L."/>
            <person name="Loftus B."/>
        </authorList>
    </citation>
    <scope>NUCLEOTIDE SEQUENCE [LARGE SCALE GENOMIC DNA]</scope>
    <source>
        <strain evidence="13 14">Neff</strain>
    </source>
</reference>
<dbReference type="SUPFAM" id="SSF51998">
    <property type="entry name" value="PFL-like glycyl radical enzymes"/>
    <property type="match status" value="1"/>
</dbReference>
<sequence length="825" mass="92512">MYVIKRDGNPERVSFDKITRRLQVLCQLEPALASDVDPVLVTQKVVQGVYNGVHTAQLDHLAAETAAYMGSLNPGYNVLAARIAISNLQKDTSESLLETARTLHTYVNSKTGLNSALIADDVFEVIANNTEALEAAIKYERDFNYTYFGFKTLERSYLFRVDGKIVERPQHMLMRVAVGLHKDNIPAVIETYDLLSQQLFTHATPTLFNAGTPRPQLSSCFLLTMKEDSIEGIYDTLKQCALISKSAGGIGLAAHRIRASNSYIRGTNGTSNGLIPMLRVYNDTARYVDQGGGKRKGAFAIYLEPWHADIFDFLDLKKNHGKEENRARDLFYGLWIPDLFMKRVETGGDWSLFCPNEAPGLFDSWGKEFEEKYERYEQEGRARRVVKAQELWFAILESQIETGTPYMLYKDACNGKSNQQHLGTIQSSNLCTEVVQYTSPDEVAVCNLASLALPKFITNGEFDHKKLHDVVKVVTKNLNKVIDINYYPVPEARNSNMRHRPIGIGVQGLADVFMIMRHPWESDEARELNRAIFETIYYAALVASNELAQVEGTYQTYEGSPASKGKLQPDLWGVVPSDRWDWATLRANIAQHGLRNSLLVAPMPTASTSQILGNNECFEPYTTNIYTRRILAGDFTVVNEHLLRELQQRGLWSPALKNKLVSHNGSVQRIEEIPDDIKKLYKTVWELPQRVIIDMAADRSAYIDQSQSLNVYMGEPSFAKLTSMHFYAWRKGLKTGMYYLRTRPAANAIQFTVDQEAAATVPAPNKAAAPSPVKQSPLRSPAKQSSSVDVEVMMRKPLAMPQSPAQVTAEYDGEVCYPGCESCSG</sequence>
<feature type="domain" description="ATP-cone" evidence="12">
    <location>
        <begin position="1"/>
        <end position="94"/>
    </location>
</feature>
<dbReference type="Pfam" id="PF00317">
    <property type="entry name" value="Ribonuc_red_lgN"/>
    <property type="match status" value="1"/>
</dbReference>
<dbReference type="AlphaFoldDB" id="L8HMN7"/>
<proteinExistence type="inferred from homology"/>
<keyword evidence="7 10" id="KW-0560">Oxidoreductase</keyword>
<feature type="region of interest" description="Disordered" evidence="11">
    <location>
        <begin position="762"/>
        <end position="787"/>
    </location>
</feature>
<dbReference type="Pfam" id="PF02867">
    <property type="entry name" value="Ribonuc_red_lgC"/>
    <property type="match status" value="1"/>
</dbReference>
<evidence type="ECO:0000259" key="12">
    <source>
        <dbReference type="PROSITE" id="PS51161"/>
    </source>
</evidence>
<evidence type="ECO:0000256" key="6">
    <source>
        <dbReference type="ARBA" id="ARBA00022840"/>
    </source>
</evidence>
<dbReference type="OMA" id="IELPQHM"/>
<keyword evidence="6 9" id="KW-0067">ATP-binding</keyword>
<dbReference type="PRINTS" id="PR01183">
    <property type="entry name" value="RIBORDTASEM1"/>
</dbReference>
<organism evidence="13 14">
    <name type="scientific">Acanthamoeba castellanii (strain ATCC 30010 / Neff)</name>
    <dbReference type="NCBI Taxonomy" id="1257118"/>
    <lineage>
        <taxon>Eukaryota</taxon>
        <taxon>Amoebozoa</taxon>
        <taxon>Discosea</taxon>
        <taxon>Longamoebia</taxon>
        <taxon>Centramoebida</taxon>
        <taxon>Acanthamoebidae</taxon>
        <taxon>Acanthamoeba</taxon>
    </lineage>
</organism>
<dbReference type="InterPro" id="IPR008926">
    <property type="entry name" value="RNR_R1-su_N"/>
</dbReference>
<dbReference type="Proteomes" id="UP000011083">
    <property type="component" value="Unassembled WGS sequence"/>
</dbReference>
<evidence type="ECO:0000256" key="10">
    <source>
        <dbReference type="RuleBase" id="RU003410"/>
    </source>
</evidence>
<dbReference type="InterPro" id="IPR013346">
    <property type="entry name" value="NrdE_NrdA_C"/>
</dbReference>
<keyword evidence="4" id="KW-0021">Allosteric enzyme</keyword>
<keyword evidence="14" id="KW-1185">Reference proteome</keyword>
<dbReference type="SUPFAM" id="SSF48168">
    <property type="entry name" value="R1 subunit of ribonucleotide reductase, N-terminal domain"/>
    <property type="match status" value="1"/>
</dbReference>
<dbReference type="KEGG" id="acan:ACA1_119180"/>
<comment type="catalytic activity">
    <reaction evidence="10">
        <text>a 2'-deoxyribonucleoside 5'-diphosphate + [thioredoxin]-disulfide + H2O = a ribonucleoside 5'-diphosphate + [thioredoxin]-dithiol</text>
        <dbReference type="Rhea" id="RHEA:23252"/>
        <dbReference type="Rhea" id="RHEA-COMP:10698"/>
        <dbReference type="Rhea" id="RHEA-COMP:10700"/>
        <dbReference type="ChEBI" id="CHEBI:15377"/>
        <dbReference type="ChEBI" id="CHEBI:29950"/>
        <dbReference type="ChEBI" id="CHEBI:50058"/>
        <dbReference type="ChEBI" id="CHEBI:57930"/>
        <dbReference type="ChEBI" id="CHEBI:73316"/>
        <dbReference type="EC" id="1.17.4.1"/>
    </reaction>
</comment>
<dbReference type="EC" id="1.17.4.1" evidence="3 10"/>
<dbReference type="InterPro" id="IPR000788">
    <property type="entry name" value="RNR_lg_C"/>
</dbReference>
<dbReference type="PANTHER" id="PTHR11573">
    <property type="entry name" value="RIBONUCLEOSIDE-DIPHOSPHATE REDUCTASE LARGE CHAIN"/>
    <property type="match status" value="1"/>
</dbReference>
<evidence type="ECO:0000256" key="4">
    <source>
        <dbReference type="ARBA" id="ARBA00022533"/>
    </source>
</evidence>
<keyword evidence="8 10" id="KW-0215">Deoxyribonucleotide synthesis</keyword>
<evidence type="ECO:0000313" key="14">
    <source>
        <dbReference type="Proteomes" id="UP000011083"/>
    </source>
</evidence>
<dbReference type="FunFam" id="3.20.70.20:FF:000010">
    <property type="entry name" value="Ribonucleoside-diphosphate reductase"/>
    <property type="match status" value="1"/>
</dbReference>
<dbReference type="GO" id="GO:0005524">
    <property type="term" value="F:ATP binding"/>
    <property type="evidence" value="ECO:0007669"/>
    <property type="project" value="UniProtKB-UniRule"/>
</dbReference>
<dbReference type="VEuPathDB" id="AmoebaDB:ACA1_119180"/>
<evidence type="ECO:0000256" key="1">
    <source>
        <dbReference type="ARBA" id="ARBA00010406"/>
    </source>
</evidence>
<evidence type="ECO:0000256" key="9">
    <source>
        <dbReference type="PROSITE-ProRule" id="PRU00492"/>
    </source>
</evidence>
<gene>
    <name evidence="13" type="ORF">ACA1_119180</name>
</gene>
<dbReference type="InterPro" id="IPR039718">
    <property type="entry name" value="Rrm1"/>
</dbReference>
<dbReference type="InterPro" id="IPR005144">
    <property type="entry name" value="ATP-cone_dom"/>
</dbReference>
<evidence type="ECO:0000256" key="5">
    <source>
        <dbReference type="ARBA" id="ARBA00022741"/>
    </source>
</evidence>
<dbReference type="PROSITE" id="PS51161">
    <property type="entry name" value="ATP_CONE"/>
    <property type="match status" value="1"/>
</dbReference>
<evidence type="ECO:0000313" key="13">
    <source>
        <dbReference type="EMBL" id="ELR25641.1"/>
    </source>
</evidence>
<dbReference type="GeneID" id="14926706"/>